<keyword evidence="1" id="KW-1133">Transmembrane helix</keyword>
<comment type="caution">
    <text evidence="3">The sequence shown here is derived from an EMBL/GenBank/DDBJ whole genome shotgun (WGS) entry which is preliminary data.</text>
</comment>
<dbReference type="InterPro" id="IPR050879">
    <property type="entry name" value="Acyltransferase_3"/>
</dbReference>
<evidence type="ECO:0000256" key="1">
    <source>
        <dbReference type="SAM" id="Phobius"/>
    </source>
</evidence>
<keyword evidence="1" id="KW-0812">Transmembrane</keyword>
<dbReference type="InterPro" id="IPR002656">
    <property type="entry name" value="Acyl_transf_3_dom"/>
</dbReference>
<feature type="domain" description="Acyltransferase 3" evidence="2">
    <location>
        <begin position="4"/>
        <end position="332"/>
    </location>
</feature>
<keyword evidence="3" id="KW-0808">Transferase</keyword>
<organism evidence="3 4">
    <name type="scientific">Empedobacter brevis NBRC 14943 = ATCC 43319</name>
    <dbReference type="NCBI Taxonomy" id="1218108"/>
    <lineage>
        <taxon>Bacteria</taxon>
        <taxon>Pseudomonadati</taxon>
        <taxon>Bacteroidota</taxon>
        <taxon>Flavobacteriia</taxon>
        <taxon>Flavobacteriales</taxon>
        <taxon>Weeksellaceae</taxon>
        <taxon>Empedobacter</taxon>
    </lineage>
</organism>
<evidence type="ECO:0000313" key="3">
    <source>
        <dbReference type="EMBL" id="GEM51776.1"/>
    </source>
</evidence>
<dbReference type="GeneID" id="84649194"/>
<evidence type="ECO:0000259" key="2">
    <source>
        <dbReference type="Pfam" id="PF01757"/>
    </source>
</evidence>
<sequence length="349" mass="41590">MLNSLTSLRFFFAFSVFLSHLTFVKTDLAWYNWLKNNVFFEGYLGVGFFFILSGFVLALNYEHKILAQPNFDKKKFYIARIARIYPLHVLTFCIMMPFILLHVWQGYFHWDIVASNLFLLQSYVPIKDFYFSINNVSWSISTELFFYLMFPFYVIWLYKFPKLNYILLAAIPIIIFAEPYFRTNLKLEKAIFYINPFVRSLDFILGIITCQFYKKIKDSNINFSKGTFMELSAILLLILFFYFHHDIARAFRYGIYYWVPMVGIVLVFALQKGFFSRLLQHKSLVYLGEISFAFYMIHMIVIKYGNQYLPPINDFTKIGIYFIVALILSALTFEYFEKPVAKWIKEKSK</sequence>
<gene>
    <name evidence="3" type="ORF">EB1_15660</name>
</gene>
<dbReference type="GO" id="GO:0009103">
    <property type="term" value="P:lipopolysaccharide biosynthetic process"/>
    <property type="evidence" value="ECO:0007669"/>
    <property type="project" value="TreeGrafter"/>
</dbReference>
<evidence type="ECO:0000313" key="4">
    <source>
        <dbReference type="Proteomes" id="UP000321245"/>
    </source>
</evidence>
<name>A0A511NGK0_9FLAO</name>
<dbReference type="OrthoDB" id="9796461at2"/>
<feature type="transmembrane region" description="Helical" evidence="1">
    <location>
        <begin position="136"/>
        <end position="157"/>
    </location>
</feature>
<feature type="transmembrane region" description="Helical" evidence="1">
    <location>
        <begin position="255"/>
        <end position="275"/>
    </location>
</feature>
<dbReference type="AlphaFoldDB" id="A0A511NGK0"/>
<dbReference type="Pfam" id="PF01757">
    <property type="entry name" value="Acyl_transf_3"/>
    <property type="match status" value="1"/>
</dbReference>
<dbReference type="RefSeq" id="WP_019974472.1">
    <property type="nucleotide sequence ID" value="NZ_BJXC01000009.1"/>
</dbReference>
<keyword evidence="1" id="KW-0472">Membrane</keyword>
<dbReference type="PANTHER" id="PTHR23028">
    <property type="entry name" value="ACETYLTRANSFERASE"/>
    <property type="match status" value="1"/>
</dbReference>
<dbReference type="Proteomes" id="UP000321245">
    <property type="component" value="Unassembled WGS sequence"/>
</dbReference>
<feature type="transmembrane region" description="Helical" evidence="1">
    <location>
        <begin position="42"/>
        <end position="61"/>
    </location>
</feature>
<reference evidence="3 4" key="1">
    <citation type="submission" date="2019-07" db="EMBL/GenBank/DDBJ databases">
        <title>Whole genome shotgun sequence of Empedobacter brevis NBRC 14943.</title>
        <authorList>
            <person name="Hosoyama A."/>
            <person name="Uohara A."/>
            <person name="Ohji S."/>
            <person name="Ichikawa N."/>
        </authorList>
    </citation>
    <scope>NUCLEOTIDE SEQUENCE [LARGE SCALE GENOMIC DNA]</scope>
    <source>
        <strain evidence="3 4">NBRC 14943</strain>
    </source>
</reference>
<proteinExistence type="predicted"/>
<feature type="transmembrane region" description="Helical" evidence="1">
    <location>
        <begin position="284"/>
        <end position="306"/>
    </location>
</feature>
<feature type="transmembrane region" description="Helical" evidence="1">
    <location>
        <begin position="163"/>
        <end position="181"/>
    </location>
</feature>
<feature type="transmembrane region" description="Helical" evidence="1">
    <location>
        <begin position="318"/>
        <end position="336"/>
    </location>
</feature>
<dbReference type="PANTHER" id="PTHR23028:SF53">
    <property type="entry name" value="ACYL_TRANSF_3 DOMAIN-CONTAINING PROTEIN"/>
    <property type="match status" value="1"/>
</dbReference>
<keyword evidence="4" id="KW-1185">Reference proteome</keyword>
<accession>A0A511NGK0</accession>
<dbReference type="GO" id="GO:0016020">
    <property type="term" value="C:membrane"/>
    <property type="evidence" value="ECO:0007669"/>
    <property type="project" value="TreeGrafter"/>
</dbReference>
<dbReference type="EMBL" id="BJXC01000009">
    <property type="protein sequence ID" value="GEM51776.1"/>
    <property type="molecule type" value="Genomic_DNA"/>
</dbReference>
<feature type="transmembrane region" description="Helical" evidence="1">
    <location>
        <begin position="82"/>
        <end position="101"/>
    </location>
</feature>
<protein>
    <submittedName>
        <fullName evidence="3">Acyltransferase</fullName>
    </submittedName>
</protein>
<feature type="transmembrane region" description="Helical" evidence="1">
    <location>
        <begin position="223"/>
        <end position="243"/>
    </location>
</feature>
<dbReference type="GO" id="GO:0016747">
    <property type="term" value="F:acyltransferase activity, transferring groups other than amino-acyl groups"/>
    <property type="evidence" value="ECO:0007669"/>
    <property type="project" value="InterPro"/>
</dbReference>
<dbReference type="STRING" id="1218108.GCA_000382425_00962"/>
<keyword evidence="3" id="KW-0012">Acyltransferase</keyword>